<dbReference type="Proteomes" id="UP001139700">
    <property type="component" value="Unassembled WGS sequence"/>
</dbReference>
<comment type="caution">
    <text evidence="2">The sequence shown here is derived from an EMBL/GenBank/DDBJ whole genome shotgun (WGS) entry which is preliminary data.</text>
</comment>
<keyword evidence="3" id="KW-1185">Reference proteome</keyword>
<dbReference type="InterPro" id="IPR013022">
    <property type="entry name" value="Xyl_isomerase-like_TIM-brl"/>
</dbReference>
<evidence type="ECO:0000313" key="2">
    <source>
        <dbReference type="EMBL" id="MCF0041144.1"/>
    </source>
</evidence>
<dbReference type="Pfam" id="PF01261">
    <property type="entry name" value="AP_endonuc_2"/>
    <property type="match status" value="1"/>
</dbReference>
<name>A0A9X1PBF5_9BACT</name>
<organism evidence="2 3">
    <name type="scientific">Dyadobacter fanqingshengii</name>
    <dbReference type="NCBI Taxonomy" id="2906443"/>
    <lineage>
        <taxon>Bacteria</taxon>
        <taxon>Pseudomonadati</taxon>
        <taxon>Bacteroidota</taxon>
        <taxon>Cytophagia</taxon>
        <taxon>Cytophagales</taxon>
        <taxon>Spirosomataceae</taxon>
        <taxon>Dyadobacter</taxon>
    </lineage>
</organism>
<dbReference type="InterPro" id="IPR036237">
    <property type="entry name" value="Xyl_isomerase-like_sf"/>
</dbReference>
<accession>A0A9X1PBF5</accession>
<gene>
    <name evidence="2" type="ORF">LXM24_13670</name>
</gene>
<keyword evidence="2" id="KW-0413">Isomerase</keyword>
<dbReference type="Gene3D" id="3.20.20.150">
    <property type="entry name" value="Divalent-metal-dependent TIM barrel enzymes"/>
    <property type="match status" value="1"/>
</dbReference>
<protein>
    <submittedName>
        <fullName evidence="2">Sugar phosphate isomerase/epimerase</fullName>
    </submittedName>
</protein>
<evidence type="ECO:0000259" key="1">
    <source>
        <dbReference type="Pfam" id="PF01261"/>
    </source>
</evidence>
<evidence type="ECO:0000313" key="3">
    <source>
        <dbReference type="Proteomes" id="UP001139700"/>
    </source>
</evidence>
<feature type="domain" description="Xylose isomerase-like TIM barrel" evidence="1">
    <location>
        <begin position="22"/>
        <end position="183"/>
    </location>
</feature>
<dbReference type="AlphaFoldDB" id="A0A9X1PBF5"/>
<dbReference type="GO" id="GO:0016853">
    <property type="term" value="F:isomerase activity"/>
    <property type="evidence" value="ECO:0007669"/>
    <property type="project" value="UniProtKB-KW"/>
</dbReference>
<reference evidence="2" key="1">
    <citation type="submission" date="2021-12" db="EMBL/GenBank/DDBJ databases">
        <title>Novel species in genus Dyadobacter.</title>
        <authorList>
            <person name="Ma C."/>
        </authorList>
    </citation>
    <scope>NUCLEOTIDE SEQUENCE</scope>
    <source>
        <strain evidence="2">CY399</strain>
    </source>
</reference>
<sequence length="280" mass="32205">MKIKFYAPQWGNTLPFDTFCSNVKSAGYDGVEMALPFEKKETDEILGALAKHGLELIGQYWQSFERDIDVHAANYEKYLRNLIAAKPMFINCQTGKDYFSFDHNKRLFDLAESLAEESGIRIIHETHRGKSLYAAHVTHQYLTRIPNLRITLDISHWCNVHESLLEDQAEEIALAIAHTDHIHSRVGHAEGPQVNDPRAPEWAETLEKHLQWWDQVVATHSEKQTPLTVTTEFGPATYMPLLPYSQMPVANQWDINVHMMNLLKARYAVNTDSKEWKGTF</sequence>
<dbReference type="RefSeq" id="WP_234613696.1">
    <property type="nucleotide sequence ID" value="NZ_CP098806.1"/>
</dbReference>
<dbReference type="EMBL" id="JAJTTA010000002">
    <property type="protein sequence ID" value="MCF0041144.1"/>
    <property type="molecule type" value="Genomic_DNA"/>
</dbReference>
<proteinExistence type="predicted"/>
<dbReference type="SUPFAM" id="SSF51658">
    <property type="entry name" value="Xylose isomerase-like"/>
    <property type="match status" value="1"/>
</dbReference>